<name>A0A2I1GK14_9GLOM</name>
<reference evidence="1 2" key="1">
    <citation type="submission" date="2015-10" db="EMBL/GenBank/DDBJ databases">
        <title>Genome analyses suggest a sexual origin of heterokaryosis in a supposedly ancient asexual fungus.</title>
        <authorList>
            <person name="Ropars J."/>
            <person name="Sedzielewska K."/>
            <person name="Noel J."/>
            <person name="Charron P."/>
            <person name="Farinelli L."/>
            <person name="Marton T."/>
            <person name="Kruger M."/>
            <person name="Pelin A."/>
            <person name="Brachmann A."/>
            <person name="Corradi N."/>
        </authorList>
    </citation>
    <scope>NUCLEOTIDE SEQUENCE [LARGE SCALE GENOMIC DNA]</scope>
    <source>
        <strain evidence="1 2">A4</strain>
    </source>
</reference>
<comment type="caution">
    <text evidence="1">The sequence shown here is derived from an EMBL/GenBank/DDBJ whole genome shotgun (WGS) entry which is preliminary data.</text>
</comment>
<evidence type="ECO:0000313" key="2">
    <source>
        <dbReference type="Proteomes" id="UP000234323"/>
    </source>
</evidence>
<dbReference type="AlphaFoldDB" id="A0A2I1GK14"/>
<proteinExistence type="predicted"/>
<dbReference type="Proteomes" id="UP000234323">
    <property type="component" value="Unassembled WGS sequence"/>
</dbReference>
<gene>
    <name evidence="1" type="ORF">RhiirA4_461952</name>
</gene>
<accession>A0A2I1GK14</accession>
<keyword evidence="2" id="KW-1185">Reference proteome</keyword>
<sequence>MATLWIDCKPADFLTKCGASSFKLVVYFENWKTTLKALDTLQFFVPDAKNAPNMKRSGEEKPEYSEEGKEFLDLFPTIISIVPPKSIVLEHNLCVVPQFLDHLISKLHEAGKLADIDPSLFHVGPFLLQTGPPIPLFMAELSIPKASAIKVIAAKVYEYIVFSYERSSRMTETQ</sequence>
<organism evidence="1 2">
    <name type="scientific">Rhizophagus irregularis</name>
    <dbReference type="NCBI Taxonomy" id="588596"/>
    <lineage>
        <taxon>Eukaryota</taxon>
        <taxon>Fungi</taxon>
        <taxon>Fungi incertae sedis</taxon>
        <taxon>Mucoromycota</taxon>
        <taxon>Glomeromycotina</taxon>
        <taxon>Glomeromycetes</taxon>
        <taxon>Glomerales</taxon>
        <taxon>Glomeraceae</taxon>
        <taxon>Rhizophagus</taxon>
    </lineage>
</organism>
<dbReference type="EMBL" id="LLXI01000500">
    <property type="protein sequence ID" value="PKY46934.1"/>
    <property type="molecule type" value="Genomic_DNA"/>
</dbReference>
<protein>
    <submittedName>
        <fullName evidence="1">Uncharacterized protein</fullName>
    </submittedName>
</protein>
<evidence type="ECO:0000313" key="1">
    <source>
        <dbReference type="EMBL" id="PKY46934.1"/>
    </source>
</evidence>